<gene>
    <name evidence="1" type="ORF">HMPREF3213_03921</name>
</gene>
<dbReference type="RefSeq" id="WP_061087311.1">
    <property type="nucleotide sequence ID" value="NZ_KQ955938.1"/>
</dbReference>
<dbReference type="PATRIC" id="fig|1398.22.peg.3925"/>
<dbReference type="Proteomes" id="UP000070376">
    <property type="component" value="Unassembled WGS sequence"/>
</dbReference>
<name>A0A133K9B7_HEYCO</name>
<sequence length="62" mass="6742">MRTVVRLTGMCPVFPPQKDPDGAFMPLLLQYRLKMGASIHFGTEAHAAVNAVPVEGSKAQIF</sequence>
<accession>A0A133K9B7</accession>
<proteinExistence type="predicted"/>
<protein>
    <submittedName>
        <fullName evidence="1">Uncharacterized protein</fullName>
    </submittedName>
</protein>
<evidence type="ECO:0000313" key="1">
    <source>
        <dbReference type="EMBL" id="KWZ76168.1"/>
    </source>
</evidence>
<organism evidence="1 2">
    <name type="scientific">Heyndrickxia coagulans</name>
    <name type="common">Weizmannia coagulans</name>
    <dbReference type="NCBI Taxonomy" id="1398"/>
    <lineage>
        <taxon>Bacteria</taxon>
        <taxon>Bacillati</taxon>
        <taxon>Bacillota</taxon>
        <taxon>Bacilli</taxon>
        <taxon>Bacillales</taxon>
        <taxon>Bacillaceae</taxon>
        <taxon>Heyndrickxia</taxon>
    </lineage>
</organism>
<dbReference type="AlphaFoldDB" id="A0A133K9B7"/>
<evidence type="ECO:0000313" key="2">
    <source>
        <dbReference type="Proteomes" id="UP000070376"/>
    </source>
</evidence>
<dbReference type="EMBL" id="LRPN01000211">
    <property type="protein sequence ID" value="KWZ76168.1"/>
    <property type="molecule type" value="Genomic_DNA"/>
</dbReference>
<reference evidence="2" key="1">
    <citation type="submission" date="2016-01" db="EMBL/GenBank/DDBJ databases">
        <authorList>
            <person name="Mitreva M."/>
            <person name="Pepin K.H."/>
            <person name="Mihindukulasuriya K.A."/>
            <person name="Fulton R."/>
            <person name="Fronick C."/>
            <person name="O'Laughlin M."/>
            <person name="Miner T."/>
            <person name="Herter B."/>
            <person name="Rosa B.A."/>
            <person name="Cordes M."/>
            <person name="Tomlinson C."/>
            <person name="Wollam A."/>
            <person name="Palsikar V.B."/>
            <person name="Mardis E.R."/>
            <person name="Wilson R.K."/>
        </authorList>
    </citation>
    <scope>NUCLEOTIDE SEQUENCE [LARGE SCALE GENOMIC DNA]</scope>
    <source>
        <strain evidence="2">GED7749B</strain>
    </source>
</reference>
<comment type="caution">
    <text evidence="1">The sequence shown here is derived from an EMBL/GenBank/DDBJ whole genome shotgun (WGS) entry which is preliminary data.</text>
</comment>